<evidence type="ECO:0000313" key="4">
    <source>
        <dbReference type="Proteomes" id="UP001163152"/>
    </source>
</evidence>
<accession>A0A9E8ZFC2</accession>
<dbReference type="EMBL" id="CP113797">
    <property type="protein sequence ID" value="WAL62334.1"/>
    <property type="molecule type" value="Genomic_DNA"/>
</dbReference>
<proteinExistence type="predicted"/>
<feature type="chain" id="PRO_5039096862" description="Glycosyltransferase RgtA/B/C/D-like domain-containing protein" evidence="2">
    <location>
        <begin position="22"/>
        <end position="623"/>
    </location>
</feature>
<sequence length="623" mass="70177">MKPVQRLICLLIFCTCLFVYLANGQALTSNDDIANSLLAFNWLENQELNFDIFRESSLYTNRINLEAESPYFFIEAKNGHVSSPYPIGPAIVTFPIYVSFFLYLKLQAWLSLLGTNAIDSINYSIQPLDLTSETFLRNDRRQFDTLAASIITSLSAVLFYLASSLKFNRVTAIVSTFVYAFATSTWVVCSQGIRQNTISNVVVIATLLAILKANRSQGTVKILLVITAGFFCGLLPGSRPTSLVFLVPFVIYAIVVYRQQAIFFGLGLFSILFNIAWNVYYFGFGSAFSGGYSDHFGQSPYGLRNVPEAIVGLLFSPNRGLITLCPVLLFAIPGVRHIARWRAEHEEKLLAGLTISCLILYVHYWFYTRWPGIFVYGPSRFLIDTIPVLCFLINYFLYQHFSQVNQGKRGLFHRSFIVFLIALCISTYVQLIGAFGDHTWNRTPTPQKTRIWDVQDNIVTRTSWEVYHKIFPVTTDVNAYQQGLAGKIESVHDRDGKILADLEQVRAGQEALLYATLRNTGSSTWFGYDVGPGSQLVQSVRVSFVDEQDQVFTVNGIRGSLFLQGMVEPNAEGMALGVIRYPRQPGHYRMNFRLRLADNSIEEEQYSLKIIVTSRGKAAAGQE</sequence>
<keyword evidence="4" id="KW-1185">Reference proteome</keyword>
<dbReference type="Gene3D" id="2.60.40.10">
    <property type="entry name" value="Immunoglobulins"/>
    <property type="match status" value="1"/>
</dbReference>
<gene>
    <name evidence="3" type="ORF">OXH18_10195</name>
</gene>
<keyword evidence="2" id="KW-0732">Signal</keyword>
<keyword evidence="1" id="KW-1133">Transmembrane helix</keyword>
<feature type="transmembrane region" description="Helical" evidence="1">
    <location>
        <begin position="350"/>
        <end position="367"/>
    </location>
</feature>
<dbReference type="KEGG" id="tsin:OXH18_10195"/>
<feature type="transmembrane region" description="Helical" evidence="1">
    <location>
        <begin position="320"/>
        <end position="338"/>
    </location>
</feature>
<evidence type="ECO:0000256" key="2">
    <source>
        <dbReference type="SAM" id="SignalP"/>
    </source>
</evidence>
<feature type="transmembrane region" description="Helical" evidence="1">
    <location>
        <begin position="373"/>
        <end position="396"/>
    </location>
</feature>
<keyword evidence="1" id="KW-0472">Membrane</keyword>
<feature type="transmembrane region" description="Helical" evidence="1">
    <location>
        <begin position="242"/>
        <end position="257"/>
    </location>
</feature>
<keyword evidence="1" id="KW-0812">Transmembrane</keyword>
<feature type="transmembrane region" description="Helical" evidence="1">
    <location>
        <begin position="218"/>
        <end position="236"/>
    </location>
</feature>
<name>A0A9E8ZFC2_9CYAN</name>
<dbReference type="RefSeq" id="WP_268612624.1">
    <property type="nucleotide sequence ID" value="NZ_CP113797.1"/>
</dbReference>
<feature type="transmembrane region" description="Helical" evidence="1">
    <location>
        <begin position="169"/>
        <end position="189"/>
    </location>
</feature>
<feature type="signal peptide" evidence="2">
    <location>
        <begin position="1"/>
        <end position="21"/>
    </location>
</feature>
<feature type="transmembrane region" description="Helical" evidence="1">
    <location>
        <begin position="145"/>
        <end position="163"/>
    </location>
</feature>
<evidence type="ECO:0008006" key="5">
    <source>
        <dbReference type="Google" id="ProtNLM"/>
    </source>
</evidence>
<evidence type="ECO:0000256" key="1">
    <source>
        <dbReference type="SAM" id="Phobius"/>
    </source>
</evidence>
<dbReference type="Proteomes" id="UP001163152">
    <property type="component" value="Chromosome"/>
</dbReference>
<dbReference type="InterPro" id="IPR013783">
    <property type="entry name" value="Ig-like_fold"/>
</dbReference>
<feature type="transmembrane region" description="Helical" evidence="1">
    <location>
        <begin position="262"/>
        <end position="283"/>
    </location>
</feature>
<dbReference type="AlphaFoldDB" id="A0A9E8ZFC2"/>
<feature type="transmembrane region" description="Helical" evidence="1">
    <location>
        <begin position="87"/>
        <end position="104"/>
    </location>
</feature>
<reference evidence="3" key="1">
    <citation type="submission" date="2022-12" db="EMBL/GenBank/DDBJ databases">
        <title>Polyphasic identification of a Novel Hot-Spring Cyanobacterium Ocullathermofonsia sinensis gen nov. sp. nov. and Genomic Insights on its Adaptations to the Thermal Habitat.</title>
        <authorList>
            <person name="Daroch M."/>
            <person name="Tang J."/>
            <person name="Jiang Y."/>
        </authorList>
    </citation>
    <scope>NUCLEOTIDE SEQUENCE</scope>
    <source>
        <strain evidence="3">PKUAC-SCTA174</strain>
    </source>
</reference>
<protein>
    <recommendedName>
        <fullName evidence="5">Glycosyltransferase RgtA/B/C/D-like domain-containing protein</fullName>
    </recommendedName>
</protein>
<organism evidence="3 4">
    <name type="scientific">Thermocoleostomius sinensis A174</name>
    <dbReference type="NCBI Taxonomy" id="2016057"/>
    <lineage>
        <taxon>Bacteria</taxon>
        <taxon>Bacillati</taxon>
        <taxon>Cyanobacteriota</taxon>
        <taxon>Cyanophyceae</taxon>
        <taxon>Oculatellales</taxon>
        <taxon>Oculatellaceae</taxon>
        <taxon>Thermocoleostomius</taxon>
    </lineage>
</organism>
<evidence type="ECO:0000313" key="3">
    <source>
        <dbReference type="EMBL" id="WAL62334.1"/>
    </source>
</evidence>
<feature type="transmembrane region" description="Helical" evidence="1">
    <location>
        <begin position="416"/>
        <end position="436"/>
    </location>
</feature>